<dbReference type="KEGG" id="pdu:PDUR_06800"/>
<dbReference type="AlphaFoldDB" id="A0A089HLU1"/>
<proteinExistence type="predicted"/>
<keyword evidence="2" id="KW-1185">Reference proteome</keyword>
<evidence type="ECO:0000313" key="2">
    <source>
        <dbReference type="Proteomes" id="UP000029409"/>
    </source>
</evidence>
<name>A0A089HLU1_PAEDU</name>
<dbReference type="STRING" id="44251.PDUR_06800"/>
<organism evidence="1 2">
    <name type="scientific">Paenibacillus durus</name>
    <name type="common">Paenibacillus azotofixans</name>
    <dbReference type="NCBI Taxonomy" id="44251"/>
    <lineage>
        <taxon>Bacteria</taxon>
        <taxon>Bacillati</taxon>
        <taxon>Bacillota</taxon>
        <taxon>Bacilli</taxon>
        <taxon>Bacillales</taxon>
        <taxon>Paenibacillaceae</taxon>
        <taxon>Paenibacillus</taxon>
    </lineage>
</organism>
<gene>
    <name evidence="1" type="ORF">PDUR_06800</name>
</gene>
<evidence type="ECO:0000313" key="1">
    <source>
        <dbReference type="EMBL" id="AIQ11685.1"/>
    </source>
</evidence>
<sequence>MAEAIEGLLKTKPFLREIGCYNIIKGLWMLRKNERRTGEVLLDEGLGVLELSGFVPIRLFGLYHIAHFCRQFAFKGEEGVRRKYEALFAEEQARCGLPGLMDRIEAALNDCLKRERQG</sequence>
<accession>A0A089HLU1</accession>
<dbReference type="EMBL" id="CP009288">
    <property type="protein sequence ID" value="AIQ11685.1"/>
    <property type="molecule type" value="Genomic_DNA"/>
</dbReference>
<protein>
    <submittedName>
        <fullName evidence="1">Uncharacterized protein</fullName>
    </submittedName>
</protein>
<dbReference type="Proteomes" id="UP000029409">
    <property type="component" value="Chromosome"/>
</dbReference>
<reference evidence="1 2" key="1">
    <citation type="submission" date="2014-08" db="EMBL/GenBank/DDBJ databases">
        <title>Comparative genomics of the Paenibacillus odorifer group.</title>
        <authorList>
            <person name="den Bakker H.C."/>
            <person name="Tsai Y.-C."/>
            <person name="Martin N."/>
            <person name="Korlach J."/>
            <person name="Wiedmann M."/>
        </authorList>
    </citation>
    <scope>NUCLEOTIDE SEQUENCE [LARGE SCALE GENOMIC DNA]</scope>
    <source>
        <strain evidence="1 2">DSM 1735</strain>
    </source>
</reference>